<protein>
    <recommendedName>
        <fullName evidence="2">Zinc finger CHCC-type domain-containing protein</fullName>
    </recommendedName>
</protein>
<sequence>MAVSETTAPDNNTSPSHGTQANEARRYEVTRADLPLSCPMPSMELWNSHPRVYLPIEETGRERCPYCGAIYVLKD</sequence>
<dbReference type="Proteomes" id="UP000001844">
    <property type="component" value="Chromosome"/>
</dbReference>
<evidence type="ECO:0000313" key="4">
    <source>
        <dbReference type="Proteomes" id="UP000001844"/>
    </source>
</evidence>
<dbReference type="RefSeq" id="WP_013034716.1">
    <property type="nucleotide sequence ID" value="NC_013960.1"/>
</dbReference>
<feature type="domain" description="Zinc finger CHCC-type" evidence="2">
    <location>
        <begin position="48"/>
        <end position="71"/>
    </location>
</feature>
<keyword evidence="4" id="KW-1185">Reference proteome</keyword>
<dbReference type="AlphaFoldDB" id="D5C3G0"/>
<proteinExistence type="predicted"/>
<dbReference type="KEGG" id="nhl:Nhal_3855"/>
<dbReference type="OrthoDB" id="9806844at2"/>
<organism evidence="3 4">
    <name type="scientific">Nitrosococcus halophilus (strain Nc4)</name>
    <dbReference type="NCBI Taxonomy" id="472759"/>
    <lineage>
        <taxon>Bacteria</taxon>
        <taxon>Pseudomonadati</taxon>
        <taxon>Pseudomonadota</taxon>
        <taxon>Gammaproteobacteria</taxon>
        <taxon>Chromatiales</taxon>
        <taxon>Chromatiaceae</taxon>
        <taxon>Nitrosococcus</taxon>
    </lineage>
</organism>
<evidence type="ECO:0000256" key="1">
    <source>
        <dbReference type="SAM" id="MobiDB-lite"/>
    </source>
</evidence>
<evidence type="ECO:0000259" key="2">
    <source>
        <dbReference type="Pfam" id="PF10276"/>
    </source>
</evidence>
<dbReference type="HOGENOM" id="CLU_083053_4_1_6"/>
<name>D5C3G0_NITHN</name>
<dbReference type="InterPro" id="IPR019401">
    <property type="entry name" value="Znf_CHCC"/>
</dbReference>
<feature type="compositionally biased region" description="Polar residues" evidence="1">
    <location>
        <begin position="1"/>
        <end position="22"/>
    </location>
</feature>
<dbReference type="Gene3D" id="2.60.260.40">
    <property type="entry name" value="q5lls5 like domains"/>
    <property type="match status" value="1"/>
</dbReference>
<gene>
    <name evidence="3" type="ordered locus">Nhal_3855</name>
</gene>
<feature type="region of interest" description="Disordered" evidence="1">
    <location>
        <begin position="1"/>
        <end position="28"/>
    </location>
</feature>
<dbReference type="Pfam" id="PF10276">
    <property type="entry name" value="zf-CHCC"/>
    <property type="match status" value="1"/>
</dbReference>
<dbReference type="STRING" id="472759.Nhal_3855"/>
<dbReference type="eggNOG" id="COG4391">
    <property type="taxonomic scope" value="Bacteria"/>
</dbReference>
<dbReference type="EMBL" id="CP001798">
    <property type="protein sequence ID" value="ADE16867.1"/>
    <property type="molecule type" value="Genomic_DNA"/>
</dbReference>
<reference evidence="4" key="1">
    <citation type="submission" date="2010-04" db="EMBL/GenBank/DDBJ databases">
        <title>Complete genome sequence of Nitrosococcus halophilus Nc4, a salt-adapted, aerobic obligate ammonia-oxidizing sulfur purple bacterium.</title>
        <authorList>
            <consortium name="US DOE Joint Genome Institute"/>
            <person name="Campbell M.A."/>
            <person name="Malfatti S.A."/>
            <person name="Chain P.S.G."/>
            <person name="Heidelberg J.F."/>
            <person name="Ward B.B."/>
            <person name="Klotz M.G."/>
        </authorList>
    </citation>
    <scope>NUCLEOTIDE SEQUENCE [LARGE SCALE GENOMIC DNA]</scope>
    <source>
        <strain evidence="4">Nc4</strain>
    </source>
</reference>
<evidence type="ECO:0000313" key="3">
    <source>
        <dbReference type="EMBL" id="ADE16867.1"/>
    </source>
</evidence>
<accession>D5C3G0</accession>